<dbReference type="RefSeq" id="WP_160657042.1">
    <property type="nucleotide sequence ID" value="NZ_JBHRWU010000001.1"/>
</dbReference>
<name>A0A6N8U168_9STAP</name>
<sequence>MNRINLITLGVKDISASLEFYRNIGFKAHIVGEEAHPMVVFFNNEGSKLALFPIEELANDINAGNPPEISRGGFNGITLAYNGKSEAEVDDVMSKVKQHGATVVKHPQPLSWGGYGGYFTDIDGYYWEVAYGSEWEFDVSNMLVVD</sequence>
<evidence type="ECO:0000259" key="1">
    <source>
        <dbReference type="PROSITE" id="PS51819"/>
    </source>
</evidence>
<dbReference type="PANTHER" id="PTHR36503">
    <property type="entry name" value="BLR2520 PROTEIN"/>
    <property type="match status" value="1"/>
</dbReference>
<keyword evidence="3" id="KW-1185">Reference proteome</keyword>
<dbReference type="PROSITE" id="PS51819">
    <property type="entry name" value="VOC"/>
    <property type="match status" value="1"/>
</dbReference>
<dbReference type="OrthoDB" id="9796521at2"/>
<organism evidence="2 3">
    <name type="scientific">Salinicoccus hispanicus</name>
    <dbReference type="NCBI Taxonomy" id="157225"/>
    <lineage>
        <taxon>Bacteria</taxon>
        <taxon>Bacillati</taxon>
        <taxon>Bacillota</taxon>
        <taxon>Bacilli</taxon>
        <taxon>Bacillales</taxon>
        <taxon>Staphylococcaceae</taxon>
        <taxon>Salinicoccus</taxon>
    </lineage>
</organism>
<reference evidence="2 3" key="1">
    <citation type="submission" date="2019-12" db="EMBL/GenBank/DDBJ databases">
        <title>Salinicoccus cyprini sp. nov., isolated from gastro-intestinal tract of mirror carp, Cyprinus carpio var. specularis, collected from Gobind Sagar Reservoir, Himachal Pradesh, India.</title>
        <authorList>
            <person name="Talwar C."/>
            <person name="Singh A.K."/>
            <person name="Lal R."/>
            <person name="Negi R.K."/>
        </authorList>
    </citation>
    <scope>NUCLEOTIDE SEQUENCE [LARGE SCALE GENOMIC DNA]</scope>
    <source>
        <strain evidence="2 3">J-82</strain>
    </source>
</reference>
<dbReference type="SUPFAM" id="SSF54593">
    <property type="entry name" value="Glyoxalase/Bleomycin resistance protein/Dihydroxybiphenyl dioxygenase"/>
    <property type="match status" value="1"/>
</dbReference>
<evidence type="ECO:0000313" key="3">
    <source>
        <dbReference type="Proteomes" id="UP000436284"/>
    </source>
</evidence>
<evidence type="ECO:0000313" key="2">
    <source>
        <dbReference type="EMBL" id="MXQ51810.1"/>
    </source>
</evidence>
<accession>A0A6N8U168</accession>
<dbReference type="AlphaFoldDB" id="A0A6N8U168"/>
<dbReference type="InterPro" id="IPR029068">
    <property type="entry name" value="Glyas_Bleomycin-R_OHBP_Dase"/>
</dbReference>
<dbReference type="Pfam" id="PF00903">
    <property type="entry name" value="Glyoxalase"/>
    <property type="match status" value="1"/>
</dbReference>
<feature type="domain" description="VOC" evidence="1">
    <location>
        <begin position="3"/>
        <end position="132"/>
    </location>
</feature>
<comment type="caution">
    <text evidence="2">The sequence shown here is derived from an EMBL/GenBank/DDBJ whole genome shotgun (WGS) entry which is preliminary data.</text>
</comment>
<dbReference type="InterPro" id="IPR037523">
    <property type="entry name" value="VOC_core"/>
</dbReference>
<dbReference type="EMBL" id="WUUK01000004">
    <property type="protein sequence ID" value="MXQ51810.1"/>
    <property type="molecule type" value="Genomic_DNA"/>
</dbReference>
<dbReference type="Proteomes" id="UP000436284">
    <property type="component" value="Unassembled WGS sequence"/>
</dbReference>
<proteinExistence type="predicted"/>
<dbReference type="InterPro" id="IPR004360">
    <property type="entry name" value="Glyas_Fos-R_dOase_dom"/>
</dbReference>
<gene>
    <name evidence="2" type="ORF">GQ671_11090</name>
</gene>
<protein>
    <submittedName>
        <fullName evidence="2">VOC family protein</fullName>
    </submittedName>
</protein>
<dbReference type="PANTHER" id="PTHR36503:SF1">
    <property type="entry name" value="BLR2520 PROTEIN"/>
    <property type="match status" value="1"/>
</dbReference>
<dbReference type="Gene3D" id="3.10.180.10">
    <property type="entry name" value="2,3-Dihydroxybiphenyl 1,2-Dioxygenase, domain 1"/>
    <property type="match status" value="1"/>
</dbReference>